<sequence>MQKKHPESSHSGILSNEIISVFLCFIAISSSSKSSKVAFFLMKDRAAERLFK</sequence>
<name>A8ATC2_9CAUD</name>
<feature type="transmembrane region" description="Helical" evidence="1">
    <location>
        <begin position="12"/>
        <end position="32"/>
    </location>
</feature>
<keyword evidence="1" id="KW-0812">Transmembrane</keyword>
<organism evidence="2 3">
    <name type="scientific">Listeria phage B025</name>
    <dbReference type="NCBI Taxonomy" id="330396"/>
    <lineage>
        <taxon>Viruses</taxon>
        <taxon>Duplodnaviria</taxon>
        <taxon>Heunggongvirae</taxon>
        <taxon>Uroviricota</taxon>
        <taxon>Caudoviricetes</taxon>
        <taxon>Trabyvirinae</taxon>
        <taxon>Jelitavirus</taxon>
        <taxon>Jelitavirus B025</taxon>
    </lineage>
</organism>
<reference evidence="2 3" key="1">
    <citation type="journal article" date="2009" name="J. Bacteriol.">
        <title>Comparative genome analysis of Listeria bacteriophages reveals extensive mosaicism, programmed translational frameshifting, and a novel prophage insertion site.</title>
        <authorList>
            <person name="Dorscht J."/>
            <person name="Klumpp J."/>
            <person name="Bielmann R."/>
            <person name="Schmelcher M."/>
            <person name="Born Y."/>
            <person name="Zimmer M."/>
            <person name="Calendar R."/>
            <person name="Loessner M.J."/>
        </authorList>
    </citation>
    <scope>NUCLEOTIDE SEQUENCE [LARGE SCALE GENOMIC DNA]</scope>
</reference>
<dbReference type="EMBL" id="DQ003639">
    <property type="protein sequence ID" value="AAY53070.1"/>
    <property type="molecule type" value="Genomic_DNA"/>
</dbReference>
<evidence type="ECO:0000313" key="3">
    <source>
        <dbReference type="Proteomes" id="UP000001128"/>
    </source>
</evidence>
<keyword evidence="1" id="KW-0472">Membrane</keyword>
<protein>
    <submittedName>
        <fullName evidence="2">Gp29</fullName>
    </submittedName>
</protein>
<evidence type="ECO:0000256" key="1">
    <source>
        <dbReference type="SAM" id="Phobius"/>
    </source>
</evidence>
<dbReference type="RefSeq" id="YP_001468668.1">
    <property type="nucleotide sequence ID" value="NC_009812.1"/>
</dbReference>
<evidence type="ECO:0000313" key="2">
    <source>
        <dbReference type="EMBL" id="AAY53070.1"/>
    </source>
</evidence>
<dbReference type="Proteomes" id="UP000001128">
    <property type="component" value="Genome"/>
</dbReference>
<dbReference type="GeneID" id="5601675"/>
<dbReference type="KEGG" id="vg:5601675"/>
<keyword evidence="3" id="KW-1185">Reference proteome</keyword>
<keyword evidence="1" id="KW-1133">Transmembrane helix</keyword>
<accession>A8ATC2</accession>
<proteinExistence type="predicted"/>